<dbReference type="PANTHER" id="PTHR30466:SF1">
    <property type="entry name" value="FMN REDUCTASE (NADH) RUTF"/>
    <property type="match status" value="1"/>
</dbReference>
<feature type="domain" description="Flavin reductase like" evidence="2">
    <location>
        <begin position="25"/>
        <end position="176"/>
    </location>
</feature>
<evidence type="ECO:0000313" key="3">
    <source>
        <dbReference type="EMBL" id="NIJ58723.1"/>
    </source>
</evidence>
<organism evidence="3 4">
    <name type="scientific">Pseudochelatococcus lubricantis</name>
    <dbReference type="NCBI Taxonomy" id="1538102"/>
    <lineage>
        <taxon>Bacteria</taxon>
        <taxon>Pseudomonadati</taxon>
        <taxon>Pseudomonadota</taxon>
        <taxon>Alphaproteobacteria</taxon>
        <taxon>Hyphomicrobiales</taxon>
        <taxon>Chelatococcaceae</taxon>
        <taxon>Pseudochelatococcus</taxon>
    </lineage>
</organism>
<dbReference type="Proteomes" id="UP001429580">
    <property type="component" value="Unassembled WGS sequence"/>
</dbReference>
<keyword evidence="4" id="KW-1185">Reference proteome</keyword>
<sequence>MSTVMHTGVASGSKETLAEKLRLTMRSSVMSVSLVTTCDEEGAFHGLAATSASSLTMEPPAMMVAVNRTASCHPVIGKSRKFCVNLLAASQTSVLENFSRSDRRALRFAGDAWRVGRLGLPYLDGAISNVFCEVDAAHDYGTHTVYFGRIVELIMPEAATGRQRSPLAWYQGKSACLSAVE</sequence>
<gene>
    <name evidence="3" type="ORF">FHS82_002571</name>
</gene>
<reference evidence="3 4" key="1">
    <citation type="submission" date="2020-03" db="EMBL/GenBank/DDBJ databases">
        <title>Genomic Encyclopedia of Type Strains, Phase IV (KMG-IV): sequencing the most valuable type-strain genomes for metagenomic binning, comparative biology and taxonomic classification.</title>
        <authorList>
            <person name="Goeker M."/>
        </authorList>
    </citation>
    <scope>NUCLEOTIDE SEQUENCE [LARGE SCALE GENOMIC DNA]</scope>
    <source>
        <strain evidence="3 4">DSM 103870</strain>
    </source>
</reference>
<name>A0ABX0V2A3_9HYPH</name>
<keyword evidence="1" id="KW-0560">Oxidoreductase</keyword>
<evidence type="ECO:0000259" key="2">
    <source>
        <dbReference type="SMART" id="SM00903"/>
    </source>
</evidence>
<dbReference type="InterPro" id="IPR002563">
    <property type="entry name" value="Flavin_Rdtase-like_dom"/>
</dbReference>
<dbReference type="Pfam" id="PF01613">
    <property type="entry name" value="Flavin_Reduct"/>
    <property type="match status" value="1"/>
</dbReference>
<dbReference type="InterPro" id="IPR050268">
    <property type="entry name" value="NADH-dep_flavin_reductase"/>
</dbReference>
<accession>A0ABX0V2A3</accession>
<protein>
    <submittedName>
        <fullName evidence="3">Flavin reductase (DIM6/NTAB) family NADH-FMN oxidoreductase RutF</fullName>
    </submittedName>
</protein>
<dbReference type="SMART" id="SM00903">
    <property type="entry name" value="Flavin_Reduct"/>
    <property type="match status" value="1"/>
</dbReference>
<dbReference type="PANTHER" id="PTHR30466">
    <property type="entry name" value="FLAVIN REDUCTASE"/>
    <property type="match status" value="1"/>
</dbReference>
<proteinExistence type="predicted"/>
<comment type="caution">
    <text evidence="3">The sequence shown here is derived from an EMBL/GenBank/DDBJ whole genome shotgun (WGS) entry which is preliminary data.</text>
</comment>
<dbReference type="Gene3D" id="2.30.110.10">
    <property type="entry name" value="Electron Transport, Fmn-binding Protein, Chain A"/>
    <property type="match status" value="1"/>
</dbReference>
<dbReference type="SUPFAM" id="SSF50475">
    <property type="entry name" value="FMN-binding split barrel"/>
    <property type="match status" value="1"/>
</dbReference>
<dbReference type="InterPro" id="IPR012349">
    <property type="entry name" value="Split_barrel_FMN-bd"/>
</dbReference>
<evidence type="ECO:0000313" key="4">
    <source>
        <dbReference type="Proteomes" id="UP001429580"/>
    </source>
</evidence>
<dbReference type="EMBL" id="JAASQI010000005">
    <property type="protein sequence ID" value="NIJ58723.1"/>
    <property type="molecule type" value="Genomic_DNA"/>
</dbReference>
<evidence type="ECO:0000256" key="1">
    <source>
        <dbReference type="ARBA" id="ARBA00023002"/>
    </source>
</evidence>
<dbReference type="RefSeq" id="WP_166953370.1">
    <property type="nucleotide sequence ID" value="NZ_JAASQI010000005.1"/>
</dbReference>